<dbReference type="PROSITE" id="PS50157">
    <property type="entry name" value="ZINC_FINGER_C2H2_2"/>
    <property type="match status" value="2"/>
</dbReference>
<feature type="domain" description="C2H2-type" evidence="3">
    <location>
        <begin position="327"/>
        <end position="357"/>
    </location>
</feature>
<sequence length="387" mass="42759">MSNPCHDHNVHSQYATSVNAAQPTKIMHGPLTSVHLQDTNRNVNPYNFSVHSDTRASHRRASISSSYTHVDRASADEHPLVTATFRPPPDIPGPSFALRAASRDISPRSPVAAVPRIHESPSHWPATSAHPIMVLVPVLVESPPTPTTHLPHLDQLTIKDQVFNDAPLPFSGSAFDPDVPQYTFPPPPRIPVLALRTAGNPPPWRSSNTTAPSSSRASHSEENEEPISHMRSTLRNDSPQPLPEQKAQITVKVEEDEIEGMPAAHLWTVEDEDSDYIPEDESSDEEELLELPADSGSVPASEEVAIDHDAHSAQRQPSSAARTRRRPRCEPCGRSFNRALDLQRHLASVKVHNPDPQYPCPEDDCDKALTRYDALKRHLRDVHGITD</sequence>
<feature type="domain" description="C2H2-type" evidence="3">
    <location>
        <begin position="358"/>
        <end position="383"/>
    </location>
</feature>
<evidence type="ECO:0000313" key="4">
    <source>
        <dbReference type="EMBL" id="THH19137.1"/>
    </source>
</evidence>
<dbReference type="InterPro" id="IPR036236">
    <property type="entry name" value="Znf_C2H2_sf"/>
</dbReference>
<dbReference type="Gene3D" id="3.30.160.60">
    <property type="entry name" value="Classic Zinc Finger"/>
    <property type="match status" value="1"/>
</dbReference>
<dbReference type="GO" id="GO:0008270">
    <property type="term" value="F:zinc ion binding"/>
    <property type="evidence" value="ECO:0007669"/>
    <property type="project" value="UniProtKB-KW"/>
</dbReference>
<keyword evidence="1" id="KW-0863">Zinc-finger</keyword>
<proteinExistence type="predicted"/>
<evidence type="ECO:0000259" key="3">
    <source>
        <dbReference type="PROSITE" id="PS50157"/>
    </source>
</evidence>
<feature type="compositionally biased region" description="Acidic residues" evidence="2">
    <location>
        <begin position="269"/>
        <end position="289"/>
    </location>
</feature>
<feature type="region of interest" description="Disordered" evidence="2">
    <location>
        <begin position="261"/>
        <end position="330"/>
    </location>
</feature>
<dbReference type="SMART" id="SM00355">
    <property type="entry name" value="ZnF_C2H2"/>
    <property type="match status" value="2"/>
</dbReference>
<dbReference type="EMBL" id="SGPL01000054">
    <property type="protein sequence ID" value="THH19137.1"/>
    <property type="molecule type" value="Genomic_DNA"/>
</dbReference>
<feature type="compositionally biased region" description="Polar residues" evidence="2">
    <location>
        <begin position="230"/>
        <end position="239"/>
    </location>
</feature>
<keyword evidence="1" id="KW-0862">Zinc</keyword>
<dbReference type="Pfam" id="PF00096">
    <property type="entry name" value="zf-C2H2"/>
    <property type="match status" value="1"/>
</dbReference>
<evidence type="ECO:0000313" key="5">
    <source>
        <dbReference type="Proteomes" id="UP000310158"/>
    </source>
</evidence>
<gene>
    <name evidence="4" type="ORF">EW146_g1979</name>
</gene>
<organism evidence="4 5">
    <name type="scientific">Bondarzewia mesenterica</name>
    <dbReference type="NCBI Taxonomy" id="1095465"/>
    <lineage>
        <taxon>Eukaryota</taxon>
        <taxon>Fungi</taxon>
        <taxon>Dikarya</taxon>
        <taxon>Basidiomycota</taxon>
        <taxon>Agaricomycotina</taxon>
        <taxon>Agaricomycetes</taxon>
        <taxon>Russulales</taxon>
        <taxon>Bondarzewiaceae</taxon>
        <taxon>Bondarzewia</taxon>
    </lineage>
</organism>
<dbReference type="AlphaFoldDB" id="A0A4S4M3M2"/>
<dbReference type="InterPro" id="IPR013087">
    <property type="entry name" value="Znf_C2H2_type"/>
</dbReference>
<dbReference type="OrthoDB" id="654211at2759"/>
<accession>A0A4S4M3M2</accession>
<keyword evidence="5" id="KW-1185">Reference proteome</keyword>
<dbReference type="SUPFAM" id="SSF57667">
    <property type="entry name" value="beta-beta-alpha zinc fingers"/>
    <property type="match status" value="1"/>
</dbReference>
<comment type="caution">
    <text evidence="4">The sequence shown here is derived from an EMBL/GenBank/DDBJ whole genome shotgun (WGS) entry which is preliminary data.</text>
</comment>
<dbReference type="PROSITE" id="PS00028">
    <property type="entry name" value="ZINC_FINGER_C2H2_1"/>
    <property type="match status" value="1"/>
</dbReference>
<evidence type="ECO:0000256" key="2">
    <source>
        <dbReference type="SAM" id="MobiDB-lite"/>
    </source>
</evidence>
<dbReference type="Proteomes" id="UP000310158">
    <property type="component" value="Unassembled WGS sequence"/>
</dbReference>
<protein>
    <recommendedName>
        <fullName evidence="3">C2H2-type domain-containing protein</fullName>
    </recommendedName>
</protein>
<feature type="region of interest" description="Disordered" evidence="2">
    <location>
        <begin position="179"/>
        <end position="247"/>
    </location>
</feature>
<keyword evidence="1" id="KW-0479">Metal-binding</keyword>
<feature type="compositionally biased region" description="Polar residues" evidence="2">
    <location>
        <begin position="205"/>
        <end position="217"/>
    </location>
</feature>
<reference evidence="4 5" key="1">
    <citation type="submission" date="2019-02" db="EMBL/GenBank/DDBJ databases">
        <title>Genome sequencing of the rare red list fungi Bondarzewia mesenterica.</title>
        <authorList>
            <person name="Buettner E."/>
            <person name="Kellner H."/>
        </authorList>
    </citation>
    <scope>NUCLEOTIDE SEQUENCE [LARGE SCALE GENOMIC DNA]</scope>
    <source>
        <strain evidence="4 5">DSM 108281</strain>
    </source>
</reference>
<evidence type="ECO:0000256" key="1">
    <source>
        <dbReference type="PROSITE-ProRule" id="PRU00042"/>
    </source>
</evidence>
<name>A0A4S4M3M2_9AGAM</name>